<organism evidence="1 2">
    <name type="scientific">Adiantum capillus-veneris</name>
    <name type="common">Maidenhair fern</name>
    <dbReference type="NCBI Taxonomy" id="13818"/>
    <lineage>
        <taxon>Eukaryota</taxon>
        <taxon>Viridiplantae</taxon>
        <taxon>Streptophyta</taxon>
        <taxon>Embryophyta</taxon>
        <taxon>Tracheophyta</taxon>
        <taxon>Polypodiopsida</taxon>
        <taxon>Polypodiidae</taxon>
        <taxon>Polypodiales</taxon>
        <taxon>Pteridineae</taxon>
        <taxon>Pteridaceae</taxon>
        <taxon>Vittarioideae</taxon>
        <taxon>Adiantum</taxon>
    </lineage>
</organism>
<sequence length="93" mass="10506">MYGHTSHTCLTSSLQNHTHVSLLRPSQLHFPQKLGAVVPSLHKFTFFLHFPPLIFPWQVNLDPGLHLRIAHMVSFMSTLMALIVTPSFSSSIE</sequence>
<comment type="caution">
    <text evidence="1">The sequence shown here is derived from an EMBL/GenBank/DDBJ whole genome shotgun (WGS) entry which is preliminary data.</text>
</comment>
<evidence type="ECO:0000313" key="1">
    <source>
        <dbReference type="EMBL" id="KAI5078813.1"/>
    </source>
</evidence>
<accession>A0A9D4V3Y7</accession>
<gene>
    <name evidence="1" type="ORF">GOP47_0006484</name>
</gene>
<keyword evidence="2" id="KW-1185">Reference proteome</keyword>
<dbReference type="EMBL" id="JABFUD020000006">
    <property type="protein sequence ID" value="KAI5078813.1"/>
    <property type="molecule type" value="Genomic_DNA"/>
</dbReference>
<evidence type="ECO:0000313" key="2">
    <source>
        <dbReference type="Proteomes" id="UP000886520"/>
    </source>
</evidence>
<protein>
    <submittedName>
        <fullName evidence="1">Uncharacterized protein</fullName>
    </submittedName>
</protein>
<dbReference type="AlphaFoldDB" id="A0A9D4V3Y7"/>
<name>A0A9D4V3Y7_ADICA</name>
<proteinExistence type="predicted"/>
<reference evidence="1" key="1">
    <citation type="submission" date="2021-01" db="EMBL/GenBank/DDBJ databases">
        <title>Adiantum capillus-veneris genome.</title>
        <authorList>
            <person name="Fang Y."/>
            <person name="Liao Q."/>
        </authorList>
    </citation>
    <scope>NUCLEOTIDE SEQUENCE</scope>
    <source>
        <strain evidence="1">H3</strain>
        <tissue evidence="1">Leaf</tissue>
    </source>
</reference>
<dbReference type="Proteomes" id="UP000886520">
    <property type="component" value="Chromosome 6"/>
</dbReference>